<evidence type="ECO:0000256" key="2">
    <source>
        <dbReference type="SAM" id="MobiDB-lite"/>
    </source>
</evidence>
<reference evidence="3" key="2">
    <citation type="submission" date="2025-09" db="UniProtKB">
        <authorList>
            <consortium name="Ensembl"/>
        </authorList>
    </citation>
    <scope>IDENTIFICATION</scope>
</reference>
<evidence type="ECO:0008006" key="5">
    <source>
        <dbReference type="Google" id="ProtNLM"/>
    </source>
</evidence>
<protein>
    <recommendedName>
        <fullName evidence="5">L1 transposable element RRM domain-containing protein</fullName>
    </recommendedName>
</protein>
<dbReference type="InParanoid" id="A0A671WW20"/>
<feature type="coiled-coil region" evidence="1">
    <location>
        <begin position="112"/>
        <end position="146"/>
    </location>
</feature>
<dbReference type="OMA" id="TPARRHC"/>
<dbReference type="InterPro" id="IPR004244">
    <property type="entry name" value="Transposase_22"/>
</dbReference>
<evidence type="ECO:0000313" key="3">
    <source>
        <dbReference type="Ensembl" id="ENSSAUP00010043099.1"/>
    </source>
</evidence>
<keyword evidence="1" id="KW-0175">Coiled coil</keyword>
<proteinExistence type="predicted"/>
<feature type="region of interest" description="Disordered" evidence="2">
    <location>
        <begin position="1"/>
        <end position="38"/>
    </location>
</feature>
<dbReference type="Gene3D" id="3.30.250.20">
    <property type="entry name" value="L1 transposable element, C-terminal domain"/>
    <property type="match status" value="1"/>
</dbReference>
<keyword evidence="4" id="KW-1185">Reference proteome</keyword>
<dbReference type="Proteomes" id="UP000472265">
    <property type="component" value="Unassembled WGS sequence"/>
</dbReference>
<accession>A0A671WW20</accession>
<organism evidence="3 4">
    <name type="scientific">Sparus aurata</name>
    <name type="common">Gilthead sea bream</name>
    <dbReference type="NCBI Taxonomy" id="8175"/>
    <lineage>
        <taxon>Eukaryota</taxon>
        <taxon>Metazoa</taxon>
        <taxon>Chordata</taxon>
        <taxon>Craniata</taxon>
        <taxon>Vertebrata</taxon>
        <taxon>Euteleostomi</taxon>
        <taxon>Actinopterygii</taxon>
        <taxon>Neopterygii</taxon>
        <taxon>Teleostei</taxon>
        <taxon>Neoteleostei</taxon>
        <taxon>Acanthomorphata</taxon>
        <taxon>Eupercaria</taxon>
        <taxon>Spariformes</taxon>
        <taxon>Sparidae</taxon>
        <taxon>Sparus</taxon>
    </lineage>
</organism>
<dbReference type="GeneTree" id="ENSGT00970000194218"/>
<evidence type="ECO:0000313" key="4">
    <source>
        <dbReference type="Proteomes" id="UP000472265"/>
    </source>
</evidence>
<reference evidence="3" key="1">
    <citation type="submission" date="2025-08" db="UniProtKB">
        <authorList>
            <consortium name="Ensembl"/>
        </authorList>
    </citation>
    <scope>IDENTIFICATION</scope>
</reference>
<sequence>MAGKSTKTRNTTSSSTRPSGPGSSPDQREKPNPADETMAQTTQAFRQELLTSLREDIGQIIKSEIRSVLEKEMEGFRADIKVVRSELQSYQNSVATELATIKGTTGDMEKCLSSCTDDIVTLQREVARLKAQSESLQDKCEDLESRSRRNNIRIVGVPESHDSSTGAVSALLQRAFSLTEAPVLDRSHRALLPAPRQGDRPRVIVARMHYFQDCANILRLAREKQQIKLDGMTISVYPDYTARIARARAGYNGVRQQLRGLEGVRFGILYPARLRITHNNQERIFTTPEEAQTYINKNFPARETTSNK</sequence>
<dbReference type="Ensembl" id="ENSSAUT00010045362.1">
    <property type="protein sequence ID" value="ENSSAUP00010043099.1"/>
    <property type="gene ID" value="ENSSAUG00010018087.1"/>
</dbReference>
<dbReference type="PANTHER" id="PTHR11505">
    <property type="entry name" value="L1 TRANSPOSABLE ELEMENT-RELATED"/>
    <property type="match status" value="1"/>
</dbReference>
<dbReference type="Gene3D" id="1.20.5.1700">
    <property type="match status" value="1"/>
</dbReference>
<feature type="compositionally biased region" description="Low complexity" evidence="2">
    <location>
        <begin position="1"/>
        <end position="25"/>
    </location>
</feature>
<name>A0A671WW20_SPAAU</name>
<dbReference type="AlphaFoldDB" id="A0A671WW20"/>
<dbReference type="InterPro" id="IPR042566">
    <property type="entry name" value="L1_C"/>
</dbReference>
<dbReference type="SUPFAM" id="SSF58100">
    <property type="entry name" value="Bacterial hemolysins"/>
    <property type="match status" value="1"/>
</dbReference>
<evidence type="ECO:0000256" key="1">
    <source>
        <dbReference type="SAM" id="Coils"/>
    </source>
</evidence>